<dbReference type="GO" id="GO:0005737">
    <property type="term" value="C:cytoplasm"/>
    <property type="evidence" value="ECO:0007669"/>
    <property type="project" value="UniProtKB-SubCell"/>
</dbReference>
<dbReference type="EMBL" id="FPBD01000001">
    <property type="protein sequence ID" value="SFT38676.1"/>
    <property type="molecule type" value="Genomic_DNA"/>
</dbReference>
<organism evidence="4 5">
    <name type="scientific">Pseudovibrio denitrificans</name>
    <dbReference type="NCBI Taxonomy" id="258256"/>
    <lineage>
        <taxon>Bacteria</taxon>
        <taxon>Pseudomonadati</taxon>
        <taxon>Pseudomonadota</taxon>
        <taxon>Alphaproteobacteria</taxon>
        <taxon>Hyphomicrobiales</taxon>
        <taxon>Stappiaceae</taxon>
        <taxon>Pseudovibrio</taxon>
    </lineage>
</organism>
<comment type="similarity">
    <text evidence="3">Belongs to the UreF family.</text>
</comment>
<gene>
    <name evidence="3" type="primary">ureF</name>
    <name evidence="4" type="ORF">SAMN05444141_101258</name>
</gene>
<dbReference type="InterPro" id="IPR002639">
    <property type="entry name" value="UreF"/>
</dbReference>
<evidence type="ECO:0000313" key="5">
    <source>
        <dbReference type="Proteomes" id="UP000183371"/>
    </source>
</evidence>
<evidence type="ECO:0000256" key="2">
    <source>
        <dbReference type="ARBA" id="ARBA00023186"/>
    </source>
</evidence>
<name>A0A1I6XKJ4_9HYPH</name>
<keyword evidence="3" id="KW-0963">Cytoplasm</keyword>
<evidence type="ECO:0000256" key="3">
    <source>
        <dbReference type="HAMAP-Rule" id="MF_01385"/>
    </source>
</evidence>
<dbReference type="Pfam" id="PF01730">
    <property type="entry name" value="UreF"/>
    <property type="match status" value="1"/>
</dbReference>
<accession>A0A1I6XKJ4</accession>
<keyword evidence="1 3" id="KW-0996">Nickel insertion</keyword>
<keyword evidence="2 3" id="KW-0143">Chaperone</keyword>
<dbReference type="InterPro" id="IPR038277">
    <property type="entry name" value="UreF_sf"/>
</dbReference>
<dbReference type="Proteomes" id="UP000183371">
    <property type="component" value="Unassembled WGS sequence"/>
</dbReference>
<dbReference type="PANTHER" id="PTHR33620">
    <property type="entry name" value="UREASE ACCESSORY PROTEIN F"/>
    <property type="match status" value="1"/>
</dbReference>
<dbReference type="PANTHER" id="PTHR33620:SF1">
    <property type="entry name" value="UREASE ACCESSORY PROTEIN F"/>
    <property type="match status" value="1"/>
</dbReference>
<reference evidence="5" key="1">
    <citation type="submission" date="2016-10" db="EMBL/GenBank/DDBJ databases">
        <authorList>
            <person name="Varghese N."/>
            <person name="Submissions S."/>
        </authorList>
    </citation>
    <scope>NUCLEOTIDE SEQUENCE [LARGE SCALE GENOMIC DNA]</scope>
    <source>
        <strain evidence="5">DSM 17465</strain>
    </source>
</reference>
<dbReference type="HAMAP" id="MF_01385">
    <property type="entry name" value="UreF"/>
    <property type="match status" value="1"/>
</dbReference>
<keyword evidence="5" id="KW-1185">Reference proteome</keyword>
<dbReference type="Gene3D" id="1.10.4190.10">
    <property type="entry name" value="Urease accessory protein UreF"/>
    <property type="match status" value="1"/>
</dbReference>
<comment type="function">
    <text evidence="3">Required for maturation of urease via the functional incorporation of the urease nickel metallocenter.</text>
</comment>
<protein>
    <recommendedName>
        <fullName evidence="3">Urease accessory protein UreF</fullName>
    </recommendedName>
</protein>
<dbReference type="PIRSF" id="PIRSF009467">
    <property type="entry name" value="Ureas_acces_UreF"/>
    <property type="match status" value="1"/>
</dbReference>
<sequence>MNEVAPTTALLQLMTWLSPSFPTGAFAYSHGLESAIQRELITCRSDAEEYLHDLIHTGSLWNDLVLASLSWKAATQEDIAFLCQLNELALALCPGEDRFMETTLQGDAFSKAAKPWGSEKIALQLDSADLAYPIAVATIAATNCVPLIATLAAYQHSFCANLVSVMMRLVPLGQTDGMQILADLEPHLAELSMRAATASLDDLGSTTLHGDFLAMAHEHQHTRIFRS</sequence>
<comment type="subcellular location">
    <subcellularLocation>
        <location evidence="3">Cytoplasm</location>
    </subcellularLocation>
</comment>
<dbReference type="AlphaFoldDB" id="A0A1I6XKJ4"/>
<evidence type="ECO:0000313" key="4">
    <source>
        <dbReference type="EMBL" id="SFT38676.1"/>
    </source>
</evidence>
<dbReference type="RefSeq" id="WP_054782480.1">
    <property type="nucleotide sequence ID" value="NZ_FPBD01000001.1"/>
</dbReference>
<comment type="subunit">
    <text evidence="3">UreD, UreF and UreG form a complex that acts as a GTP-hydrolysis-dependent molecular chaperone, activating the urease apoprotein by helping to assemble the nickel containing metallocenter of UreC. The UreE protein probably delivers the nickel.</text>
</comment>
<evidence type="ECO:0000256" key="1">
    <source>
        <dbReference type="ARBA" id="ARBA00022988"/>
    </source>
</evidence>
<proteinExistence type="inferred from homology"/>
<dbReference type="GO" id="GO:0016151">
    <property type="term" value="F:nickel cation binding"/>
    <property type="evidence" value="ECO:0007669"/>
    <property type="project" value="UniProtKB-UniRule"/>
</dbReference>